<dbReference type="InterPro" id="IPR050366">
    <property type="entry name" value="BP-dependent_transpt_permease"/>
</dbReference>
<organism evidence="9 10">
    <name type="scientific">Candidatus Acutalibacter pullicola</name>
    <dbReference type="NCBI Taxonomy" id="2838417"/>
    <lineage>
        <taxon>Bacteria</taxon>
        <taxon>Bacillati</taxon>
        <taxon>Bacillota</taxon>
        <taxon>Clostridia</taxon>
        <taxon>Eubacteriales</taxon>
        <taxon>Acutalibacteraceae</taxon>
        <taxon>Acutalibacter</taxon>
    </lineage>
</organism>
<reference evidence="9" key="1">
    <citation type="journal article" date="2021" name="PeerJ">
        <title>Extensive microbial diversity within the chicken gut microbiome revealed by metagenomics and culture.</title>
        <authorList>
            <person name="Gilroy R."/>
            <person name="Ravi A."/>
            <person name="Getino M."/>
            <person name="Pursley I."/>
            <person name="Horton D.L."/>
            <person name="Alikhan N.F."/>
            <person name="Baker D."/>
            <person name="Gharbi K."/>
            <person name="Hall N."/>
            <person name="Watson M."/>
            <person name="Adriaenssens E.M."/>
            <person name="Foster-Nyarko E."/>
            <person name="Jarju S."/>
            <person name="Secka A."/>
            <person name="Antonio M."/>
            <person name="Oren A."/>
            <person name="Chaudhuri R.R."/>
            <person name="La Ragione R."/>
            <person name="Hildebrand F."/>
            <person name="Pallen M.J."/>
        </authorList>
    </citation>
    <scope>NUCLEOTIDE SEQUENCE</scope>
    <source>
        <strain evidence="9">CHK185-1770</strain>
    </source>
</reference>
<feature type="transmembrane region" description="Helical" evidence="7">
    <location>
        <begin position="163"/>
        <end position="188"/>
    </location>
</feature>
<evidence type="ECO:0000256" key="1">
    <source>
        <dbReference type="ARBA" id="ARBA00004651"/>
    </source>
</evidence>
<evidence type="ECO:0000256" key="7">
    <source>
        <dbReference type="RuleBase" id="RU363032"/>
    </source>
</evidence>
<gene>
    <name evidence="9" type="ORF">H9710_08430</name>
</gene>
<dbReference type="AlphaFoldDB" id="A0A9D2MVV4"/>
<dbReference type="PANTHER" id="PTHR43386:SF22">
    <property type="entry name" value="OLIGOPEPTIDE TRANSPORT SYSTEM PERMEASE PROTEIN OPPC"/>
    <property type="match status" value="1"/>
</dbReference>
<dbReference type="Proteomes" id="UP000826793">
    <property type="component" value="Unassembled WGS sequence"/>
</dbReference>
<comment type="caution">
    <text evidence="9">The sequence shown here is derived from an EMBL/GenBank/DDBJ whole genome shotgun (WGS) entry which is preliminary data.</text>
</comment>
<proteinExistence type="inferred from homology"/>
<feature type="transmembrane region" description="Helical" evidence="7">
    <location>
        <begin position="117"/>
        <end position="143"/>
    </location>
</feature>
<dbReference type="GO" id="GO:0005886">
    <property type="term" value="C:plasma membrane"/>
    <property type="evidence" value="ECO:0007669"/>
    <property type="project" value="UniProtKB-SubCell"/>
</dbReference>
<dbReference type="PANTHER" id="PTHR43386">
    <property type="entry name" value="OLIGOPEPTIDE TRANSPORT SYSTEM PERMEASE PROTEIN APPC"/>
    <property type="match status" value="1"/>
</dbReference>
<evidence type="ECO:0000313" key="10">
    <source>
        <dbReference type="Proteomes" id="UP000826793"/>
    </source>
</evidence>
<dbReference type="InterPro" id="IPR000515">
    <property type="entry name" value="MetI-like"/>
</dbReference>
<protein>
    <submittedName>
        <fullName evidence="9">ABC transporter permease</fullName>
    </submittedName>
</protein>
<comment type="similarity">
    <text evidence="7">Belongs to the binding-protein-dependent transport system permease family.</text>
</comment>
<keyword evidence="2 7" id="KW-0813">Transport</keyword>
<dbReference type="Pfam" id="PF00528">
    <property type="entry name" value="BPD_transp_1"/>
    <property type="match status" value="1"/>
</dbReference>
<accession>A0A9D2MVV4</accession>
<evidence type="ECO:0000256" key="4">
    <source>
        <dbReference type="ARBA" id="ARBA00022692"/>
    </source>
</evidence>
<keyword evidence="3" id="KW-1003">Cell membrane</keyword>
<sequence length="317" mass="34645">MEKIDKSRFTWVGADPEKREGIARPSVTYWQDAIGRLRRNPVAMVCLVIILLIILSCVLVPFIAPFESREQHMGESNLGFFAPCTDERYADQGLVHVFGTDRLGRDLLVRTFEGGRVSLMIAFAAVAVNLIIGMIYGGISGYFGGTVDNVMMRIVEVVNGIPYLIVVVLLMMVLPPGIFTMVIAYATVGWTGMARLVRGQCLSLKNQEFVVAAEAMGATASRIIGKHLLPNALSVIIINVTLAVPSAIFTEAFLSYIGMGVPVPQPSWGMLAQEGASVFQLYPHQLLIPAIAISLTMLSFNLLGDGLRDAFDPRLRR</sequence>
<evidence type="ECO:0000256" key="3">
    <source>
        <dbReference type="ARBA" id="ARBA00022475"/>
    </source>
</evidence>
<evidence type="ECO:0000313" key="9">
    <source>
        <dbReference type="EMBL" id="HJB98588.1"/>
    </source>
</evidence>
<feature type="transmembrane region" description="Helical" evidence="7">
    <location>
        <begin position="42"/>
        <end position="64"/>
    </location>
</feature>
<dbReference type="GO" id="GO:0055085">
    <property type="term" value="P:transmembrane transport"/>
    <property type="evidence" value="ECO:0007669"/>
    <property type="project" value="InterPro"/>
</dbReference>
<dbReference type="Pfam" id="PF12911">
    <property type="entry name" value="OppC_N"/>
    <property type="match status" value="1"/>
</dbReference>
<dbReference type="SUPFAM" id="SSF161098">
    <property type="entry name" value="MetI-like"/>
    <property type="match status" value="1"/>
</dbReference>
<keyword evidence="6 7" id="KW-0472">Membrane</keyword>
<evidence type="ECO:0000256" key="6">
    <source>
        <dbReference type="ARBA" id="ARBA00023136"/>
    </source>
</evidence>
<dbReference type="EMBL" id="DWXG01000068">
    <property type="protein sequence ID" value="HJB98588.1"/>
    <property type="molecule type" value="Genomic_DNA"/>
</dbReference>
<keyword evidence="4 7" id="KW-0812">Transmembrane</keyword>
<comment type="subcellular location">
    <subcellularLocation>
        <location evidence="1 7">Cell membrane</location>
        <topology evidence="1 7">Multi-pass membrane protein</topology>
    </subcellularLocation>
</comment>
<reference evidence="9" key="2">
    <citation type="submission" date="2021-04" db="EMBL/GenBank/DDBJ databases">
        <authorList>
            <person name="Gilroy R."/>
        </authorList>
    </citation>
    <scope>NUCLEOTIDE SEQUENCE</scope>
    <source>
        <strain evidence="9">CHK185-1770</strain>
    </source>
</reference>
<feature type="transmembrane region" description="Helical" evidence="7">
    <location>
        <begin position="232"/>
        <end position="257"/>
    </location>
</feature>
<feature type="domain" description="ABC transmembrane type-1" evidence="8">
    <location>
        <begin position="115"/>
        <end position="304"/>
    </location>
</feature>
<evidence type="ECO:0000256" key="5">
    <source>
        <dbReference type="ARBA" id="ARBA00022989"/>
    </source>
</evidence>
<keyword evidence="5 7" id="KW-1133">Transmembrane helix</keyword>
<dbReference type="InterPro" id="IPR025966">
    <property type="entry name" value="OppC_N"/>
</dbReference>
<dbReference type="CDD" id="cd06261">
    <property type="entry name" value="TM_PBP2"/>
    <property type="match status" value="1"/>
</dbReference>
<dbReference type="PROSITE" id="PS50928">
    <property type="entry name" value="ABC_TM1"/>
    <property type="match status" value="1"/>
</dbReference>
<dbReference type="Gene3D" id="1.10.3720.10">
    <property type="entry name" value="MetI-like"/>
    <property type="match status" value="1"/>
</dbReference>
<dbReference type="InterPro" id="IPR035906">
    <property type="entry name" value="MetI-like_sf"/>
</dbReference>
<name>A0A9D2MVV4_9FIRM</name>
<evidence type="ECO:0000256" key="2">
    <source>
        <dbReference type="ARBA" id="ARBA00022448"/>
    </source>
</evidence>
<feature type="transmembrane region" description="Helical" evidence="7">
    <location>
        <begin position="286"/>
        <end position="307"/>
    </location>
</feature>
<evidence type="ECO:0000259" key="8">
    <source>
        <dbReference type="PROSITE" id="PS50928"/>
    </source>
</evidence>